<dbReference type="PATRIC" id="fig|1134457.3.peg.4858"/>
<reference evidence="1 2" key="1">
    <citation type="journal article" date="2013" name="Genome Announc.">
        <title>Whole-Genome Sequence of Microcystis aeruginosa TAIHU98, a Nontoxic Bloom-Forming Strain Isolated from Taihu Lake, China.</title>
        <authorList>
            <person name="Yang C."/>
            <person name="Zhang W."/>
            <person name="Ren M."/>
            <person name="Song L."/>
            <person name="Li T."/>
            <person name="Zhao J."/>
        </authorList>
    </citation>
    <scope>NUCLEOTIDE SEQUENCE [LARGE SCALE GENOMIC DNA]</scope>
    <source>
        <strain evidence="1 2">TAIHU98</strain>
    </source>
</reference>
<gene>
    <name evidence="1" type="ORF">O53_5153</name>
</gene>
<dbReference type="AlphaFoldDB" id="L7E0Q8"/>
<dbReference type="EMBL" id="ANKQ01000004">
    <property type="protein sequence ID" value="ELP52258.1"/>
    <property type="molecule type" value="Genomic_DNA"/>
</dbReference>
<name>L7E0Q8_MICAE</name>
<proteinExistence type="predicted"/>
<comment type="caution">
    <text evidence="1">The sequence shown here is derived from an EMBL/GenBank/DDBJ whole genome shotgun (WGS) entry which is preliminary data.</text>
</comment>
<sequence length="48" mass="5136">MKTTQVSSNLSSTDMSSLADFLSFDGAFPITFDLTGSDDLTVSRETTP</sequence>
<accession>L7E0Q8</accession>
<evidence type="ECO:0000313" key="1">
    <source>
        <dbReference type="EMBL" id="ELP52258.1"/>
    </source>
</evidence>
<protein>
    <submittedName>
        <fullName evidence="1">Putative Chi domain protein</fullName>
    </submittedName>
</protein>
<dbReference type="Proteomes" id="UP000010932">
    <property type="component" value="Unassembled WGS sequence"/>
</dbReference>
<evidence type="ECO:0000313" key="2">
    <source>
        <dbReference type="Proteomes" id="UP000010932"/>
    </source>
</evidence>
<organism evidence="1 2">
    <name type="scientific">Microcystis aeruginosa TAIHU98</name>
    <dbReference type="NCBI Taxonomy" id="1134457"/>
    <lineage>
        <taxon>Bacteria</taxon>
        <taxon>Bacillati</taxon>
        <taxon>Cyanobacteriota</taxon>
        <taxon>Cyanophyceae</taxon>
        <taxon>Oscillatoriophycideae</taxon>
        <taxon>Chroococcales</taxon>
        <taxon>Microcystaceae</taxon>
        <taxon>Microcystis</taxon>
    </lineage>
</organism>